<evidence type="ECO:0000256" key="7">
    <source>
        <dbReference type="ARBA" id="ARBA00022723"/>
    </source>
</evidence>
<evidence type="ECO:0000259" key="15">
    <source>
        <dbReference type="Pfam" id="PF00365"/>
    </source>
</evidence>
<dbReference type="HAMAP" id="MF_00339">
    <property type="entry name" value="Phosphofructokinase_I_B1"/>
    <property type="match status" value="1"/>
</dbReference>
<feature type="binding site" description="in other chain" evidence="14">
    <location>
        <begin position="259"/>
        <end position="262"/>
    </location>
    <ligand>
        <name>substrate</name>
        <note>ligand shared between dimeric partners</note>
    </ligand>
</feature>
<dbReference type="EMBL" id="LO017727">
    <property type="protein sequence ID" value="CRH06991.1"/>
    <property type="molecule type" value="Genomic_DNA"/>
</dbReference>
<feature type="binding site" description="in other chain" evidence="14">
    <location>
        <position position="230"/>
    </location>
    <ligand>
        <name>substrate</name>
        <note>ligand shared between dimeric partners</note>
    </ligand>
</feature>
<feature type="binding site" evidence="14">
    <location>
        <begin position="79"/>
        <end position="80"/>
    </location>
    <ligand>
        <name>ATP</name>
        <dbReference type="ChEBI" id="CHEBI:30616"/>
    </ligand>
</feature>
<dbReference type="PIRSF" id="PIRSF000532">
    <property type="entry name" value="ATP_PFK_prok"/>
    <property type="match status" value="1"/>
</dbReference>
<sequence>MHNATPSMQAIAVMTSGGDAPGMNSAIRSVVRTALGKGLDVYGIQRGYTGLLEGDIFSMDASSVGNIIQKGGTILGTSRCPEFHEPEIRKEAANILKRKKIDGLVVIGGNGSFNGAQQLSSEHSLPVAAIPGTIDNDIENTCYTIGFDTAVETAVNAVDKIRDTANAHERIFIVEVMGRSSHAIAVHTGVCTGAEQVITNVDDHDFEALAQKVRAGRKRGKRSFIFIIAERDQPGHAYAIKEKLQQEYALSSHVSILGHLQRGGSPTAHDRYLASVMGYRAVEALVEGHQASVTALRNGQVVIAPLADSLAKRNHVEGFPLKLTHRLSI</sequence>
<keyword evidence="5 14" id="KW-0021">Allosteric enzyme</keyword>
<keyword evidence="7 14" id="KW-0479">Metal-binding</keyword>
<dbReference type="GO" id="GO:0046872">
    <property type="term" value="F:metal ion binding"/>
    <property type="evidence" value="ECO:0007669"/>
    <property type="project" value="UniProtKB-KW"/>
</dbReference>
<dbReference type="Gene3D" id="3.40.50.460">
    <property type="entry name" value="Phosphofructokinase domain"/>
    <property type="match status" value="1"/>
</dbReference>
<dbReference type="NCBIfam" id="NF002872">
    <property type="entry name" value="PRK03202.1"/>
    <property type="match status" value="1"/>
</dbReference>
<reference evidence="16" key="1">
    <citation type="submission" date="2015-04" db="EMBL/GenBank/DDBJ databases">
        <authorList>
            <person name="Syromyatnikov M.Y."/>
            <person name="Popov V.N."/>
        </authorList>
    </citation>
    <scope>NUCLEOTIDE SEQUENCE</scope>
    <source>
        <strain evidence="16">MO-1</strain>
    </source>
</reference>
<feature type="binding site" evidence="14">
    <location>
        <position position="110"/>
    </location>
    <ligand>
        <name>Mg(2+)</name>
        <dbReference type="ChEBI" id="CHEBI:18420"/>
        <note>catalytic</note>
    </ligand>
</feature>
<dbReference type="NCBIfam" id="TIGR02482">
    <property type="entry name" value="PFKA_ATP"/>
    <property type="match status" value="1"/>
</dbReference>
<keyword evidence="10 14" id="KW-0067">ATP-binding</keyword>
<dbReference type="UniPathway" id="UPA00109">
    <property type="reaction ID" value="UER00182"/>
</dbReference>
<evidence type="ECO:0000256" key="8">
    <source>
        <dbReference type="ARBA" id="ARBA00022741"/>
    </source>
</evidence>
<evidence type="ECO:0000256" key="10">
    <source>
        <dbReference type="ARBA" id="ARBA00022840"/>
    </source>
</evidence>
<dbReference type="InterPro" id="IPR022953">
    <property type="entry name" value="ATP_PFK"/>
</dbReference>
<keyword evidence="9 14" id="KW-0418">Kinase</keyword>
<dbReference type="FunFam" id="3.40.50.450:FF:000001">
    <property type="entry name" value="ATP-dependent 6-phosphofructokinase"/>
    <property type="match status" value="1"/>
</dbReference>
<evidence type="ECO:0000256" key="3">
    <source>
        <dbReference type="ARBA" id="ARBA00004679"/>
    </source>
</evidence>
<comment type="similarity">
    <text evidence="14">Belongs to the phosphofructokinase type A (PFKA) family. ATP-dependent PFK group I subfamily. Prokaryotic clade 'B1' sub-subfamily.</text>
</comment>
<dbReference type="Gene3D" id="3.40.50.450">
    <property type="match status" value="1"/>
</dbReference>
<name>A0A1S7LMD9_MAGMO</name>
<feature type="binding site" description="in other chain" evidence="14">
    <location>
        <begin position="177"/>
        <end position="179"/>
    </location>
    <ligand>
        <name>substrate</name>
        <note>ligand shared between dimeric partners</note>
    </ligand>
</feature>
<comment type="activity regulation">
    <text evidence="14">Allosterically activated by ADP and other diphosphonucleosides, and allosterically inhibited by phosphoenolpyruvate.</text>
</comment>
<proteinExistence type="inferred from homology"/>
<comment type="cofactor">
    <cofactor evidence="1 14">
        <name>Mg(2+)</name>
        <dbReference type="ChEBI" id="CHEBI:18420"/>
    </cofactor>
</comment>
<evidence type="ECO:0000256" key="9">
    <source>
        <dbReference type="ARBA" id="ARBA00022777"/>
    </source>
</evidence>
<feature type="binding site" description="in other chain" evidence="14">
    <location>
        <position position="219"/>
    </location>
    <ligand>
        <name>ADP</name>
        <dbReference type="ChEBI" id="CHEBI:456216"/>
        <note>allosteric activator; ligand shared between dimeric partners</note>
    </ligand>
</feature>
<dbReference type="GO" id="GO:0005945">
    <property type="term" value="C:6-phosphofructokinase complex"/>
    <property type="evidence" value="ECO:0007669"/>
    <property type="project" value="TreeGrafter"/>
</dbReference>
<feature type="binding site" description="in other chain" evidence="14">
    <location>
        <begin position="133"/>
        <end position="135"/>
    </location>
    <ligand>
        <name>substrate</name>
        <note>ligand shared between dimeric partners</note>
    </ligand>
</feature>
<evidence type="ECO:0000256" key="11">
    <source>
        <dbReference type="ARBA" id="ARBA00022842"/>
    </source>
</evidence>
<dbReference type="PANTHER" id="PTHR13697:SF4">
    <property type="entry name" value="ATP-DEPENDENT 6-PHOSPHOFRUCTOKINASE"/>
    <property type="match status" value="1"/>
</dbReference>
<dbReference type="SUPFAM" id="SSF53784">
    <property type="entry name" value="Phosphofructokinase"/>
    <property type="match status" value="1"/>
</dbReference>
<feature type="binding site" description="in other chain" evidence="14">
    <location>
        <position position="162"/>
    </location>
    <ligand>
        <name>ADP</name>
        <dbReference type="ChEBI" id="CHEBI:456216"/>
        <note>allosteric activator; ligand shared between dimeric partners</note>
    </ligand>
</feature>
<dbReference type="AlphaFoldDB" id="A0A1S7LMD9"/>
<keyword evidence="4 14" id="KW-0963">Cytoplasm</keyword>
<organism evidence="16">
    <name type="scientific">Magnetococcus massalia (strain MO-1)</name>
    <dbReference type="NCBI Taxonomy" id="451514"/>
    <lineage>
        <taxon>Bacteria</taxon>
        <taxon>Pseudomonadati</taxon>
        <taxon>Pseudomonadota</taxon>
        <taxon>Magnetococcia</taxon>
        <taxon>Magnetococcales</taxon>
        <taxon>Magnetococcaceae</taxon>
        <taxon>Magnetococcus</taxon>
    </lineage>
</organism>
<dbReference type="InterPro" id="IPR035966">
    <property type="entry name" value="PKF_sf"/>
</dbReference>
<dbReference type="GO" id="GO:0003872">
    <property type="term" value="F:6-phosphofructokinase activity"/>
    <property type="evidence" value="ECO:0007669"/>
    <property type="project" value="UniProtKB-UniRule"/>
</dbReference>
<feature type="binding site" evidence="14">
    <location>
        <begin position="28"/>
        <end position="32"/>
    </location>
    <ligand>
        <name>ADP</name>
        <dbReference type="ChEBI" id="CHEBI:456216"/>
        <note>allosteric activator; ligand shared between dimeric partners</note>
    </ligand>
</feature>
<comment type="subunit">
    <text evidence="14">Homotetramer.</text>
</comment>
<dbReference type="InterPro" id="IPR012003">
    <property type="entry name" value="ATP_PFK_prok-type"/>
</dbReference>
<dbReference type="EC" id="2.7.1.11" evidence="14"/>
<comment type="catalytic activity">
    <reaction evidence="13 14">
        <text>beta-D-fructose 6-phosphate + ATP = beta-D-fructose 1,6-bisphosphate + ADP + H(+)</text>
        <dbReference type="Rhea" id="RHEA:16109"/>
        <dbReference type="ChEBI" id="CHEBI:15378"/>
        <dbReference type="ChEBI" id="CHEBI:30616"/>
        <dbReference type="ChEBI" id="CHEBI:32966"/>
        <dbReference type="ChEBI" id="CHEBI:57634"/>
        <dbReference type="ChEBI" id="CHEBI:456216"/>
        <dbReference type="EC" id="2.7.1.11"/>
    </reaction>
</comment>
<keyword evidence="8 14" id="KW-0547">Nucleotide-binding</keyword>
<dbReference type="PRINTS" id="PR00476">
    <property type="entry name" value="PHFRCTKINASE"/>
</dbReference>
<dbReference type="Pfam" id="PF00365">
    <property type="entry name" value="PFK"/>
    <property type="match status" value="1"/>
</dbReference>
<evidence type="ECO:0000256" key="12">
    <source>
        <dbReference type="ARBA" id="ARBA00023152"/>
    </source>
</evidence>
<feature type="domain" description="Phosphofructokinase" evidence="15">
    <location>
        <begin position="11"/>
        <end position="285"/>
    </location>
</feature>
<dbReference type="FunFam" id="3.40.50.460:FF:000002">
    <property type="entry name" value="ATP-dependent 6-phosphofructokinase"/>
    <property type="match status" value="1"/>
</dbReference>
<evidence type="ECO:0000256" key="13">
    <source>
        <dbReference type="ARBA" id="ARBA00048070"/>
    </source>
</evidence>
<feature type="binding site" evidence="14">
    <location>
        <position position="170"/>
    </location>
    <ligand>
        <name>substrate</name>
        <note>ligand shared between dimeric partners</note>
    </ligand>
</feature>
<comment type="caution">
    <text evidence="14">Lacks conserved residue(s) required for the propagation of feature annotation.</text>
</comment>
<evidence type="ECO:0000256" key="2">
    <source>
        <dbReference type="ARBA" id="ARBA00004496"/>
    </source>
</evidence>
<gene>
    <name evidence="14 16" type="primary">pfkA</name>
    <name evidence="16" type="ORF">MAGMO_2844</name>
</gene>
<dbReference type="GO" id="GO:0016208">
    <property type="term" value="F:AMP binding"/>
    <property type="evidence" value="ECO:0007669"/>
    <property type="project" value="TreeGrafter"/>
</dbReference>
<evidence type="ECO:0000256" key="6">
    <source>
        <dbReference type="ARBA" id="ARBA00022679"/>
    </source>
</evidence>
<dbReference type="GO" id="GO:0048029">
    <property type="term" value="F:monosaccharide binding"/>
    <property type="evidence" value="ECO:0007669"/>
    <property type="project" value="TreeGrafter"/>
</dbReference>
<dbReference type="GO" id="GO:0005524">
    <property type="term" value="F:ATP binding"/>
    <property type="evidence" value="ECO:0007669"/>
    <property type="project" value="UniProtKB-UniRule"/>
</dbReference>
<dbReference type="GO" id="GO:0030388">
    <property type="term" value="P:fructose 1,6-bisphosphate metabolic process"/>
    <property type="evidence" value="ECO:0007669"/>
    <property type="project" value="TreeGrafter"/>
</dbReference>
<dbReference type="PANTHER" id="PTHR13697">
    <property type="entry name" value="PHOSPHOFRUCTOKINASE"/>
    <property type="match status" value="1"/>
</dbReference>
<dbReference type="GO" id="GO:0042802">
    <property type="term" value="F:identical protein binding"/>
    <property type="evidence" value="ECO:0007669"/>
    <property type="project" value="TreeGrafter"/>
</dbReference>
<feature type="binding site" description="in other chain" evidence="14">
    <location>
        <begin position="221"/>
        <end position="223"/>
    </location>
    <ligand>
        <name>ADP</name>
        <dbReference type="ChEBI" id="CHEBI:456216"/>
        <note>allosteric activator; ligand shared between dimeric partners</note>
    </ligand>
</feature>
<comment type="pathway">
    <text evidence="3 14">Carbohydrate degradation; glycolysis; D-glyceraldehyde 3-phosphate and glycerone phosphate from D-glucose: step 3/4.</text>
</comment>
<accession>A0A1S7LMD9</accession>
<dbReference type="InterPro" id="IPR000023">
    <property type="entry name" value="Phosphofructokinase_dom"/>
</dbReference>
<feature type="binding site" evidence="14">
    <location>
        <position position="18"/>
    </location>
    <ligand>
        <name>ATP</name>
        <dbReference type="ChEBI" id="CHEBI:30616"/>
    </ligand>
</feature>
<feature type="binding site" description="in other chain" evidence="14">
    <location>
        <begin position="193"/>
        <end position="195"/>
    </location>
    <ligand>
        <name>ADP</name>
        <dbReference type="ChEBI" id="CHEBI:456216"/>
        <note>allosteric activator; ligand shared between dimeric partners</note>
    </ligand>
</feature>
<comment type="function">
    <text evidence="14">Catalyzes the phosphorylation of D-fructose 6-phosphate to fructose 1,6-bisphosphate by ATP, the first committing step of glycolysis.</text>
</comment>
<feature type="active site" description="Proton acceptor" evidence="14">
    <location>
        <position position="135"/>
    </location>
</feature>
<dbReference type="InterPro" id="IPR012828">
    <property type="entry name" value="PFKA_ATP_prok"/>
</dbReference>
<protein>
    <recommendedName>
        <fullName evidence="14">ATP-dependent 6-phosphofructokinase</fullName>
        <shortName evidence="14">ATP-PFK</shortName>
        <shortName evidence="14">Phosphofructokinase</shortName>
        <ecNumber evidence="14">2.7.1.11</ecNumber>
    </recommendedName>
    <alternativeName>
        <fullName evidence="14">Phosphohexokinase</fullName>
    </alternativeName>
</protein>
<dbReference type="GO" id="GO:0070095">
    <property type="term" value="F:fructose-6-phosphate binding"/>
    <property type="evidence" value="ECO:0007669"/>
    <property type="project" value="TreeGrafter"/>
</dbReference>
<feature type="binding site" evidence="14">
    <location>
        <begin position="109"/>
        <end position="112"/>
    </location>
    <ligand>
        <name>ATP</name>
        <dbReference type="ChEBI" id="CHEBI:30616"/>
    </ligand>
</feature>
<keyword evidence="6 14" id="KW-0808">Transferase</keyword>
<keyword evidence="12 14" id="KW-0324">Glycolysis</keyword>
<evidence type="ECO:0000256" key="4">
    <source>
        <dbReference type="ARBA" id="ARBA00022490"/>
    </source>
</evidence>
<dbReference type="GO" id="GO:0061621">
    <property type="term" value="P:canonical glycolysis"/>
    <property type="evidence" value="ECO:0007669"/>
    <property type="project" value="TreeGrafter"/>
</dbReference>
<dbReference type="GO" id="GO:0006002">
    <property type="term" value="P:fructose 6-phosphate metabolic process"/>
    <property type="evidence" value="ECO:0007669"/>
    <property type="project" value="UniProtKB-UniRule"/>
</dbReference>
<evidence type="ECO:0000256" key="1">
    <source>
        <dbReference type="ARBA" id="ARBA00001946"/>
    </source>
</evidence>
<evidence type="ECO:0000313" key="16">
    <source>
        <dbReference type="EMBL" id="CRH06991.1"/>
    </source>
</evidence>
<evidence type="ECO:0000256" key="5">
    <source>
        <dbReference type="ARBA" id="ARBA00022533"/>
    </source>
</evidence>
<comment type="subcellular location">
    <subcellularLocation>
        <location evidence="2 14">Cytoplasm</location>
    </subcellularLocation>
</comment>
<keyword evidence="11 14" id="KW-0460">Magnesium</keyword>
<evidence type="ECO:0000256" key="14">
    <source>
        <dbReference type="HAMAP-Rule" id="MF_00339"/>
    </source>
</evidence>